<dbReference type="Proteomes" id="UP000516437">
    <property type="component" value="Unassembled WGS sequence"/>
</dbReference>
<keyword evidence="1" id="KW-0808">Transferase</keyword>
<gene>
    <name evidence="1" type="ORF">CJ030_MR0G024313</name>
</gene>
<reference evidence="1 2" key="1">
    <citation type="journal article" date="2019" name="Plant Biotechnol. J.">
        <title>The red bayberry genome and genetic basis of sex determination.</title>
        <authorList>
            <person name="Jia H.M."/>
            <person name="Jia H.J."/>
            <person name="Cai Q.L."/>
            <person name="Wang Y."/>
            <person name="Zhao H.B."/>
            <person name="Yang W.F."/>
            <person name="Wang G.Y."/>
            <person name="Li Y.H."/>
            <person name="Zhan D.L."/>
            <person name="Shen Y.T."/>
            <person name="Niu Q.F."/>
            <person name="Chang L."/>
            <person name="Qiu J."/>
            <person name="Zhao L."/>
            <person name="Xie H.B."/>
            <person name="Fu W.Y."/>
            <person name="Jin J."/>
            <person name="Li X.W."/>
            <person name="Jiao Y."/>
            <person name="Zhou C.C."/>
            <person name="Tu T."/>
            <person name="Chai C.Y."/>
            <person name="Gao J.L."/>
            <person name="Fan L.J."/>
            <person name="van de Weg E."/>
            <person name="Wang J.Y."/>
            <person name="Gao Z.S."/>
        </authorList>
    </citation>
    <scope>NUCLEOTIDE SEQUENCE [LARGE SCALE GENOMIC DNA]</scope>
    <source>
        <tissue evidence="1">Leaves</tissue>
    </source>
</reference>
<name>A0A6A1UGN6_9ROSI</name>
<dbReference type="PANTHER" id="PTHR31009">
    <property type="entry name" value="S-ADENOSYL-L-METHIONINE:CARBOXYL METHYLTRANSFERASE FAMILY PROTEIN"/>
    <property type="match status" value="1"/>
</dbReference>
<keyword evidence="1" id="KW-0489">Methyltransferase</keyword>
<dbReference type="Gene3D" id="3.40.50.150">
    <property type="entry name" value="Vaccinia Virus protein VP39"/>
    <property type="match status" value="1"/>
</dbReference>
<dbReference type="GO" id="GO:0032259">
    <property type="term" value="P:methylation"/>
    <property type="evidence" value="ECO:0007669"/>
    <property type="project" value="UniProtKB-KW"/>
</dbReference>
<protein>
    <submittedName>
        <fullName evidence="1">Jasmonate O-methyltransferase</fullName>
    </submittedName>
</protein>
<dbReference type="SUPFAM" id="SSF53335">
    <property type="entry name" value="S-adenosyl-L-methionine-dependent methyltransferases"/>
    <property type="match status" value="1"/>
</dbReference>
<evidence type="ECO:0000313" key="1">
    <source>
        <dbReference type="EMBL" id="KAB1199422.1"/>
    </source>
</evidence>
<dbReference type="EMBL" id="RXIC02000471">
    <property type="protein sequence ID" value="KAB1199422.1"/>
    <property type="molecule type" value="Genomic_DNA"/>
</dbReference>
<dbReference type="SMR" id="A0A6A1UGN6"/>
<dbReference type="InterPro" id="IPR029063">
    <property type="entry name" value="SAM-dependent_MTases_sf"/>
</dbReference>
<dbReference type="Pfam" id="PF03492">
    <property type="entry name" value="Methyltransf_7"/>
    <property type="match status" value="1"/>
</dbReference>
<keyword evidence="2" id="KW-1185">Reference proteome</keyword>
<proteinExistence type="predicted"/>
<organism evidence="1 2">
    <name type="scientific">Morella rubra</name>
    <name type="common">Chinese bayberry</name>
    <dbReference type="NCBI Taxonomy" id="262757"/>
    <lineage>
        <taxon>Eukaryota</taxon>
        <taxon>Viridiplantae</taxon>
        <taxon>Streptophyta</taxon>
        <taxon>Embryophyta</taxon>
        <taxon>Tracheophyta</taxon>
        <taxon>Spermatophyta</taxon>
        <taxon>Magnoliopsida</taxon>
        <taxon>eudicotyledons</taxon>
        <taxon>Gunneridae</taxon>
        <taxon>Pentapetalae</taxon>
        <taxon>rosids</taxon>
        <taxon>fabids</taxon>
        <taxon>Fagales</taxon>
        <taxon>Myricaceae</taxon>
        <taxon>Morella</taxon>
    </lineage>
</organism>
<evidence type="ECO:0000313" key="2">
    <source>
        <dbReference type="Proteomes" id="UP000516437"/>
    </source>
</evidence>
<accession>A0A6A1UGN6</accession>
<comment type="caution">
    <text evidence="1">The sequence shown here is derived from an EMBL/GenBank/DDBJ whole genome shotgun (WGS) entry which is preliminary data.</text>
</comment>
<dbReference type="AlphaFoldDB" id="A0A6A1UGN6"/>
<sequence length="93" mass="10163">MEIVQVPHMNNGVGETSYGKNSKLQCKMMSMAKLVMEDAILEVLSTYLLESMDIADLGCSSGPNTLIVISQMIDIIHAKCCQLGRPMQNSESP</sequence>
<dbReference type="OrthoDB" id="1523883at2759"/>
<dbReference type="InterPro" id="IPR005299">
    <property type="entry name" value="MeTrfase_7"/>
</dbReference>
<dbReference type="GO" id="GO:0008168">
    <property type="term" value="F:methyltransferase activity"/>
    <property type="evidence" value="ECO:0007669"/>
    <property type="project" value="UniProtKB-KW"/>
</dbReference>